<organism evidence="2 3">
    <name type="scientific">Linum trigynum</name>
    <dbReference type="NCBI Taxonomy" id="586398"/>
    <lineage>
        <taxon>Eukaryota</taxon>
        <taxon>Viridiplantae</taxon>
        <taxon>Streptophyta</taxon>
        <taxon>Embryophyta</taxon>
        <taxon>Tracheophyta</taxon>
        <taxon>Spermatophyta</taxon>
        <taxon>Magnoliopsida</taxon>
        <taxon>eudicotyledons</taxon>
        <taxon>Gunneridae</taxon>
        <taxon>Pentapetalae</taxon>
        <taxon>rosids</taxon>
        <taxon>fabids</taxon>
        <taxon>Malpighiales</taxon>
        <taxon>Linaceae</taxon>
        <taxon>Linum</taxon>
    </lineage>
</organism>
<keyword evidence="1" id="KW-0812">Transmembrane</keyword>
<protein>
    <submittedName>
        <fullName evidence="2">Uncharacterized protein</fullName>
    </submittedName>
</protein>
<keyword evidence="3" id="KW-1185">Reference proteome</keyword>
<feature type="transmembrane region" description="Helical" evidence="1">
    <location>
        <begin position="100"/>
        <end position="120"/>
    </location>
</feature>
<evidence type="ECO:0000256" key="1">
    <source>
        <dbReference type="SAM" id="Phobius"/>
    </source>
</evidence>
<accession>A0AAV2EVZ0</accession>
<evidence type="ECO:0000313" key="2">
    <source>
        <dbReference type="EMBL" id="CAL1389877.1"/>
    </source>
</evidence>
<gene>
    <name evidence="2" type="ORF">LTRI10_LOCUS30703</name>
</gene>
<keyword evidence="1" id="KW-0472">Membrane</keyword>
<name>A0AAV2EVZ0_9ROSI</name>
<dbReference type="EMBL" id="OZ034818">
    <property type="protein sequence ID" value="CAL1389877.1"/>
    <property type="molecule type" value="Genomic_DNA"/>
</dbReference>
<evidence type="ECO:0000313" key="3">
    <source>
        <dbReference type="Proteomes" id="UP001497516"/>
    </source>
</evidence>
<sequence length="122" mass="13540">MVKGSGKSAGMMVLVVVVLFIMAVGVSSHKSDMERFRDCCAECKYHCTDNGRNDYLTCEIQCNNDCDYLLHLHKNASASASSGSRNIPSTLLHVPEDYHYYYGFLDKSVIIASIILLLLIQA</sequence>
<dbReference type="Proteomes" id="UP001497516">
    <property type="component" value="Chromosome 5"/>
</dbReference>
<proteinExistence type="predicted"/>
<keyword evidence="1" id="KW-1133">Transmembrane helix</keyword>
<reference evidence="2 3" key="1">
    <citation type="submission" date="2024-04" db="EMBL/GenBank/DDBJ databases">
        <authorList>
            <person name="Fracassetti M."/>
        </authorList>
    </citation>
    <scope>NUCLEOTIDE SEQUENCE [LARGE SCALE GENOMIC DNA]</scope>
</reference>
<dbReference type="AlphaFoldDB" id="A0AAV2EVZ0"/>
<feature type="transmembrane region" description="Helical" evidence="1">
    <location>
        <begin position="9"/>
        <end position="28"/>
    </location>
</feature>